<dbReference type="RefSeq" id="WP_236957459.1">
    <property type="nucleotide sequence ID" value="NZ_JAETXX010000001.1"/>
</dbReference>
<evidence type="ECO:0000313" key="2">
    <source>
        <dbReference type="Proteomes" id="UP000829517"/>
    </source>
</evidence>
<sequence>MDVEMIRDYCLSKKQVTEGFPFDDNTLVFKVAGKMFALCDISSWESGANGINLKCDPEWALELRDEYENIKPGFHMNKVHWNTVTYDATEMTPSFLMKLIDHSYELVVKGLPKKVRDSIV</sequence>
<proteinExistence type="predicted"/>
<evidence type="ECO:0000313" key="1">
    <source>
        <dbReference type="EMBL" id="MCF8713488.1"/>
    </source>
</evidence>
<comment type="caution">
    <text evidence="1">The sequence shown here is derived from an EMBL/GenBank/DDBJ whole genome shotgun (WGS) entry which is preliminary data.</text>
</comment>
<dbReference type="Pfam" id="PF04237">
    <property type="entry name" value="YjbR"/>
    <property type="match status" value="1"/>
</dbReference>
<dbReference type="PANTHER" id="PTHR35145:SF1">
    <property type="entry name" value="CYTOPLASMIC PROTEIN"/>
    <property type="match status" value="1"/>
</dbReference>
<dbReference type="InterPro" id="IPR007351">
    <property type="entry name" value="YjbR"/>
</dbReference>
<organism evidence="1 2">
    <name type="scientific">Joostella atrarenae</name>
    <dbReference type="NCBI Taxonomy" id="679257"/>
    <lineage>
        <taxon>Bacteria</taxon>
        <taxon>Pseudomonadati</taxon>
        <taxon>Bacteroidota</taxon>
        <taxon>Flavobacteriia</taxon>
        <taxon>Flavobacteriales</taxon>
        <taxon>Flavobacteriaceae</taxon>
        <taxon>Joostella</taxon>
    </lineage>
</organism>
<dbReference type="PANTHER" id="PTHR35145">
    <property type="entry name" value="CYTOPLASMIC PROTEIN-RELATED"/>
    <property type="match status" value="1"/>
</dbReference>
<keyword evidence="2" id="KW-1185">Reference proteome</keyword>
<dbReference type="InterPro" id="IPR058532">
    <property type="entry name" value="YjbR/MT2646/Rv2570-like"/>
</dbReference>
<dbReference type="InterPro" id="IPR038056">
    <property type="entry name" value="YjbR-like_sf"/>
</dbReference>
<protein>
    <submittedName>
        <fullName evidence="1">MmcQ/YjbR family DNA-binding protein</fullName>
    </submittedName>
</protein>
<dbReference type="Gene3D" id="3.90.1150.30">
    <property type="match status" value="1"/>
</dbReference>
<gene>
    <name evidence="1" type="ORF">JM658_01500</name>
</gene>
<dbReference type="EMBL" id="JAETXX010000001">
    <property type="protein sequence ID" value="MCF8713488.1"/>
    <property type="molecule type" value="Genomic_DNA"/>
</dbReference>
<dbReference type="Proteomes" id="UP000829517">
    <property type="component" value="Unassembled WGS sequence"/>
</dbReference>
<name>A0ABS9IZG0_9FLAO</name>
<dbReference type="SUPFAM" id="SSF142906">
    <property type="entry name" value="YjbR-like"/>
    <property type="match status" value="1"/>
</dbReference>
<keyword evidence="1" id="KW-0238">DNA-binding</keyword>
<reference evidence="1 2" key="1">
    <citation type="submission" date="2021-01" db="EMBL/GenBank/DDBJ databases">
        <title>Genome sequencing of Joostella atrarenae M1-2 (= KCTC 23194).</title>
        <authorList>
            <person name="Zakaria M.R."/>
            <person name="Lam M.Q."/>
            <person name="Chong C.S."/>
        </authorList>
    </citation>
    <scope>NUCLEOTIDE SEQUENCE [LARGE SCALE GENOMIC DNA]</scope>
    <source>
        <strain evidence="1 2">M1-2</strain>
    </source>
</reference>
<accession>A0ABS9IZG0</accession>
<dbReference type="GO" id="GO:0003677">
    <property type="term" value="F:DNA binding"/>
    <property type="evidence" value="ECO:0007669"/>
    <property type="project" value="UniProtKB-KW"/>
</dbReference>